<dbReference type="CDD" id="cd03809">
    <property type="entry name" value="GT4_MtfB-like"/>
    <property type="match status" value="1"/>
</dbReference>
<keyword evidence="5" id="KW-1185">Reference proteome</keyword>
<evidence type="ECO:0000256" key="1">
    <source>
        <dbReference type="ARBA" id="ARBA00022679"/>
    </source>
</evidence>
<dbReference type="PANTHER" id="PTHR46401">
    <property type="entry name" value="GLYCOSYLTRANSFERASE WBBK-RELATED"/>
    <property type="match status" value="1"/>
</dbReference>
<feature type="domain" description="Glycosyltransferase subfamily 4-like N-terminal" evidence="3">
    <location>
        <begin position="20"/>
        <end position="220"/>
    </location>
</feature>
<evidence type="ECO:0000313" key="4">
    <source>
        <dbReference type="EMBL" id="MCO6159740.1"/>
    </source>
</evidence>
<dbReference type="InterPro" id="IPR001296">
    <property type="entry name" value="Glyco_trans_1"/>
</dbReference>
<name>A0ABT1CFV0_9PROT</name>
<evidence type="ECO:0000313" key="5">
    <source>
        <dbReference type="Proteomes" id="UP001523401"/>
    </source>
</evidence>
<reference evidence="4 5" key="1">
    <citation type="submission" date="2022-06" db="EMBL/GenBank/DDBJ databases">
        <title>Whole-genome of Asaia lannensis strain LMG 27011T.</title>
        <authorList>
            <person name="Sombolestani A."/>
        </authorList>
    </citation>
    <scope>NUCLEOTIDE SEQUENCE [LARGE SCALE GENOMIC DNA]</scope>
    <source>
        <strain evidence="4 5">NBRC 102526</strain>
    </source>
</reference>
<sequence>MSSLSICIDGFNLALPKGTGVATYARNLAAAYSGLGYKVDILYGLDVPQNAPKALQEVLFFDKLGGAKAGKAARFPTPKWFKKHFSRKANAAYTIDFSGRVELRNAGGKIPPHNIILNCNDLFERAAKYYKRTRKFLVIDLPNPPQIMHWTYPLPIRVRGAVNVYTLHDLVPLTLPQTTLDNKTYYYRLIRSICRSGDKIITVSEASKRDIISFFPASRSNVYNTYQTAELPPVLDDTQTYEEKREIKSLFGLDPDEYFIFFGSLEPKKNIGRLIEAFLASGVKRRLVIVGAMAWKTEEELRFLKRGVEQGRILHLDYLPRFSLVALLRNARALLFPSIAEGFGLPALEAFSVGTPVLCSVEGGLGEVAGDAAYIVDAYDIQSIMRGINAMDRDDDLCERLRKAGSERFSQFSGDVYCKRLEHVCKSLLNK</sequence>
<proteinExistence type="predicted"/>
<keyword evidence="1" id="KW-0808">Transferase</keyword>
<organism evidence="4 5">
    <name type="scientific">Asaia lannensis NBRC 102526</name>
    <dbReference type="NCBI Taxonomy" id="1307926"/>
    <lineage>
        <taxon>Bacteria</taxon>
        <taxon>Pseudomonadati</taxon>
        <taxon>Pseudomonadota</taxon>
        <taxon>Alphaproteobacteria</taxon>
        <taxon>Acetobacterales</taxon>
        <taxon>Acetobacteraceae</taxon>
        <taxon>Asaia</taxon>
    </lineage>
</organism>
<accession>A0ABT1CFV0</accession>
<protein>
    <submittedName>
        <fullName evidence="4">Glycosyltransferase family 4 protein</fullName>
    </submittedName>
</protein>
<gene>
    <name evidence="4" type="ORF">NF685_06840</name>
</gene>
<dbReference type="PANTHER" id="PTHR46401:SF2">
    <property type="entry name" value="GLYCOSYLTRANSFERASE WBBK-RELATED"/>
    <property type="match status" value="1"/>
</dbReference>
<dbReference type="Gene3D" id="3.40.50.2000">
    <property type="entry name" value="Glycogen Phosphorylase B"/>
    <property type="match status" value="2"/>
</dbReference>
<dbReference type="SUPFAM" id="SSF53756">
    <property type="entry name" value="UDP-Glycosyltransferase/glycogen phosphorylase"/>
    <property type="match status" value="1"/>
</dbReference>
<feature type="domain" description="Glycosyl transferase family 1" evidence="2">
    <location>
        <begin position="254"/>
        <end position="407"/>
    </location>
</feature>
<dbReference type="Pfam" id="PF00534">
    <property type="entry name" value="Glycos_transf_1"/>
    <property type="match status" value="1"/>
</dbReference>
<dbReference type="Pfam" id="PF13439">
    <property type="entry name" value="Glyco_transf_4"/>
    <property type="match status" value="1"/>
</dbReference>
<dbReference type="Proteomes" id="UP001523401">
    <property type="component" value="Unassembled WGS sequence"/>
</dbReference>
<dbReference type="InterPro" id="IPR028098">
    <property type="entry name" value="Glyco_trans_4-like_N"/>
</dbReference>
<evidence type="ECO:0000259" key="3">
    <source>
        <dbReference type="Pfam" id="PF13439"/>
    </source>
</evidence>
<comment type="caution">
    <text evidence="4">The sequence shown here is derived from an EMBL/GenBank/DDBJ whole genome shotgun (WGS) entry which is preliminary data.</text>
</comment>
<evidence type="ECO:0000259" key="2">
    <source>
        <dbReference type="Pfam" id="PF00534"/>
    </source>
</evidence>
<dbReference type="RefSeq" id="WP_252849090.1">
    <property type="nucleotide sequence ID" value="NZ_BAPW01000010.1"/>
</dbReference>
<dbReference type="EMBL" id="JAMXQU010000004">
    <property type="protein sequence ID" value="MCO6159740.1"/>
    <property type="molecule type" value="Genomic_DNA"/>
</dbReference>